<dbReference type="SUPFAM" id="SSF46458">
    <property type="entry name" value="Globin-like"/>
    <property type="match status" value="1"/>
</dbReference>
<name>A0A562VM34_9BACT</name>
<dbReference type="Proteomes" id="UP000319449">
    <property type="component" value="Unassembled WGS sequence"/>
</dbReference>
<comment type="subcellular location">
    <subcellularLocation>
        <location evidence="1">Cell membrane</location>
        <topology evidence="1">Multi-pass membrane protein</topology>
    </subcellularLocation>
</comment>
<dbReference type="OrthoDB" id="9774793at2"/>
<evidence type="ECO:0000313" key="8">
    <source>
        <dbReference type="EMBL" id="TWJ19016.1"/>
    </source>
</evidence>
<evidence type="ECO:0000256" key="4">
    <source>
        <dbReference type="ARBA" id="ARBA00022989"/>
    </source>
</evidence>
<dbReference type="CDD" id="cd14761">
    <property type="entry name" value="GS_GsGCS-like"/>
    <property type="match status" value="1"/>
</dbReference>
<dbReference type="GO" id="GO:0005886">
    <property type="term" value="C:plasma membrane"/>
    <property type="evidence" value="ECO:0007669"/>
    <property type="project" value="UniProtKB-SubCell"/>
</dbReference>
<dbReference type="RefSeq" id="WP_145022705.1">
    <property type="nucleotide sequence ID" value="NZ_VLLN01000012.1"/>
</dbReference>
<evidence type="ECO:0000256" key="1">
    <source>
        <dbReference type="ARBA" id="ARBA00004651"/>
    </source>
</evidence>
<sequence length="301" mass="34668">MLTMQDIKGHYFFTDEDAELLRQLRPLAEANRERMADEFYDYLLGIPETAEFLKDSTLRQRLRKTHQEWFLALFTGSYDNLYYHTLQRIGQTHVRIGLKAHFVNAAMNVIRHFIIELLQENFPNIQERRKFRNAAEKIVDINLDIMSASYQEEELRKVFVNRRIESQLIRAAERFTYGLNLILVIALAGVSLGVVGLFIWDIAHIFHGDVEKGILGALGTLLIIWMMIELMDNEIKTLKGGKFNILVFIGVIIVALIREILISTLRHDALETQIFLAGTLLILGIVYYLVAKSQREASVTG</sequence>
<gene>
    <name evidence="8" type="ORF">JN12_02234</name>
</gene>
<dbReference type="InterPro" id="IPR012292">
    <property type="entry name" value="Globin/Proto"/>
</dbReference>
<keyword evidence="9" id="KW-1185">Reference proteome</keyword>
<protein>
    <submittedName>
        <fullName evidence="8">Phosphate-starvation-inducible protein E</fullName>
    </submittedName>
</protein>
<dbReference type="AlphaFoldDB" id="A0A562VM34"/>
<feature type="transmembrane region" description="Helical" evidence="6">
    <location>
        <begin position="177"/>
        <end position="200"/>
    </location>
</feature>
<dbReference type="GO" id="GO:0019825">
    <property type="term" value="F:oxygen binding"/>
    <property type="evidence" value="ECO:0007669"/>
    <property type="project" value="InterPro"/>
</dbReference>
<dbReference type="InterPro" id="IPR044398">
    <property type="entry name" value="Globin-sensor_dom"/>
</dbReference>
<evidence type="ECO:0000256" key="3">
    <source>
        <dbReference type="ARBA" id="ARBA00022692"/>
    </source>
</evidence>
<keyword evidence="4 6" id="KW-1133">Transmembrane helix</keyword>
<evidence type="ECO:0000256" key="6">
    <source>
        <dbReference type="SAM" id="Phobius"/>
    </source>
</evidence>
<dbReference type="Pfam" id="PF11563">
    <property type="entry name" value="Protoglobin"/>
    <property type="match status" value="1"/>
</dbReference>
<feature type="transmembrane region" description="Helical" evidence="6">
    <location>
        <begin position="243"/>
        <end position="262"/>
    </location>
</feature>
<accession>A0A562VM34</accession>
<keyword evidence="5 6" id="KW-0472">Membrane</keyword>
<proteinExistence type="predicted"/>
<dbReference type="GO" id="GO:0020037">
    <property type="term" value="F:heme binding"/>
    <property type="evidence" value="ECO:0007669"/>
    <property type="project" value="InterPro"/>
</dbReference>
<evidence type="ECO:0000256" key="5">
    <source>
        <dbReference type="ARBA" id="ARBA00023136"/>
    </source>
</evidence>
<evidence type="ECO:0000256" key="2">
    <source>
        <dbReference type="ARBA" id="ARBA00022475"/>
    </source>
</evidence>
<dbReference type="InterPro" id="IPR020948">
    <property type="entry name" value="P_starv_induced_PsiE-like"/>
</dbReference>
<keyword evidence="2" id="KW-1003">Cell membrane</keyword>
<dbReference type="Pfam" id="PF06146">
    <property type="entry name" value="PsiE"/>
    <property type="match status" value="1"/>
</dbReference>
<feature type="transmembrane region" description="Helical" evidence="6">
    <location>
        <begin position="212"/>
        <end position="231"/>
    </location>
</feature>
<dbReference type="InterPro" id="IPR009050">
    <property type="entry name" value="Globin-like_sf"/>
</dbReference>
<evidence type="ECO:0000259" key="7">
    <source>
        <dbReference type="Pfam" id="PF11563"/>
    </source>
</evidence>
<comment type="caution">
    <text evidence="8">The sequence shown here is derived from an EMBL/GenBank/DDBJ whole genome shotgun (WGS) entry which is preliminary data.</text>
</comment>
<reference evidence="8 9" key="1">
    <citation type="submission" date="2019-07" db="EMBL/GenBank/DDBJ databases">
        <title>Genomic Encyclopedia of Archaeal and Bacterial Type Strains, Phase II (KMG-II): from individual species to whole genera.</title>
        <authorList>
            <person name="Goeker M."/>
        </authorList>
    </citation>
    <scope>NUCLEOTIDE SEQUENCE [LARGE SCALE GENOMIC DNA]</scope>
    <source>
        <strain evidence="8 9">ATCC BAA-1139</strain>
    </source>
</reference>
<dbReference type="Gene3D" id="1.10.490.10">
    <property type="entry name" value="Globins"/>
    <property type="match status" value="1"/>
</dbReference>
<organism evidence="8 9">
    <name type="scientific">Geobacter argillaceus</name>
    <dbReference type="NCBI Taxonomy" id="345631"/>
    <lineage>
        <taxon>Bacteria</taxon>
        <taxon>Pseudomonadati</taxon>
        <taxon>Thermodesulfobacteriota</taxon>
        <taxon>Desulfuromonadia</taxon>
        <taxon>Geobacterales</taxon>
        <taxon>Geobacteraceae</taxon>
        <taxon>Geobacter</taxon>
    </lineage>
</organism>
<feature type="domain" description="Globin-sensor" evidence="7">
    <location>
        <begin position="13"/>
        <end position="154"/>
    </location>
</feature>
<feature type="transmembrane region" description="Helical" evidence="6">
    <location>
        <begin position="274"/>
        <end position="291"/>
    </location>
</feature>
<evidence type="ECO:0000313" key="9">
    <source>
        <dbReference type="Proteomes" id="UP000319449"/>
    </source>
</evidence>
<dbReference type="EMBL" id="VLLN01000012">
    <property type="protein sequence ID" value="TWJ19016.1"/>
    <property type="molecule type" value="Genomic_DNA"/>
</dbReference>
<keyword evidence="3 6" id="KW-0812">Transmembrane</keyword>